<feature type="domain" description="DUF3347" evidence="2">
    <location>
        <begin position="60"/>
        <end position="132"/>
    </location>
</feature>
<keyword evidence="4" id="KW-1185">Reference proteome</keyword>
<feature type="signal peptide" evidence="1">
    <location>
        <begin position="1"/>
        <end position="19"/>
    </location>
</feature>
<organism evidence="3 4">
    <name type="scientific">Marivirga aurantiaca</name>
    <dbReference type="NCBI Taxonomy" id="2802615"/>
    <lineage>
        <taxon>Bacteria</taxon>
        <taxon>Pseudomonadati</taxon>
        <taxon>Bacteroidota</taxon>
        <taxon>Cytophagia</taxon>
        <taxon>Cytophagales</taxon>
        <taxon>Marivirgaceae</taxon>
        <taxon>Marivirga</taxon>
    </lineage>
</organism>
<feature type="chain" id="PRO_5037232802" evidence="1">
    <location>
        <begin position="20"/>
        <end position="180"/>
    </location>
</feature>
<dbReference type="InterPro" id="IPR021782">
    <property type="entry name" value="DUF3347"/>
</dbReference>
<evidence type="ECO:0000259" key="2">
    <source>
        <dbReference type="Pfam" id="PF11827"/>
    </source>
</evidence>
<gene>
    <name evidence="3" type="ORF">JKA74_18000</name>
</gene>
<name>A0A934X1V2_9BACT</name>
<proteinExistence type="predicted"/>
<keyword evidence="1" id="KW-0732">Signal</keyword>
<dbReference type="RefSeq" id="WP_201432624.1">
    <property type="nucleotide sequence ID" value="NZ_JAEQBW010000012.1"/>
</dbReference>
<sequence length="180" mass="20030">MNKSLIAACFALLIFSACSSEKKQETKDETITDNTIENQTTENKQTTASVVSKEQLEGMLTAYFDLKNALVSTDAEQAKSASGKLLSQLNDGMNALRESASNIQQKSDVEDIRAEFQELSKGMYEVVKNNSSAKDETVYKQFCPMAFNNTGGYWLSSEKEIKNPYFGDKMLKCGKVQEEL</sequence>
<evidence type="ECO:0000256" key="1">
    <source>
        <dbReference type="SAM" id="SignalP"/>
    </source>
</evidence>
<dbReference type="PROSITE" id="PS51257">
    <property type="entry name" value="PROKAR_LIPOPROTEIN"/>
    <property type="match status" value="1"/>
</dbReference>
<comment type="caution">
    <text evidence="3">The sequence shown here is derived from an EMBL/GenBank/DDBJ whole genome shotgun (WGS) entry which is preliminary data.</text>
</comment>
<accession>A0A934X1V2</accession>
<dbReference type="Proteomes" id="UP000611723">
    <property type="component" value="Unassembled WGS sequence"/>
</dbReference>
<dbReference type="AlphaFoldDB" id="A0A934X1V2"/>
<dbReference type="EMBL" id="JAEQBW010000012">
    <property type="protein sequence ID" value="MBK6266942.1"/>
    <property type="molecule type" value="Genomic_DNA"/>
</dbReference>
<dbReference type="Pfam" id="PF11827">
    <property type="entry name" value="DUF3347"/>
    <property type="match status" value="1"/>
</dbReference>
<protein>
    <submittedName>
        <fullName evidence="3">DUF3347 domain-containing protein</fullName>
    </submittedName>
</protein>
<evidence type="ECO:0000313" key="4">
    <source>
        <dbReference type="Proteomes" id="UP000611723"/>
    </source>
</evidence>
<reference evidence="3" key="1">
    <citation type="submission" date="2021-01" db="EMBL/GenBank/DDBJ databases">
        <title>Marivirga aurantiaca sp. nov., isolated from intertidal surface sediments.</title>
        <authorList>
            <person name="Zhang M."/>
        </authorList>
    </citation>
    <scope>NUCLEOTIDE SEQUENCE</scope>
    <source>
        <strain evidence="3">S37H4</strain>
    </source>
</reference>
<evidence type="ECO:0000313" key="3">
    <source>
        <dbReference type="EMBL" id="MBK6266942.1"/>
    </source>
</evidence>